<evidence type="ECO:0000313" key="3">
    <source>
        <dbReference type="Proteomes" id="UP000777438"/>
    </source>
</evidence>
<keyword evidence="3" id="KW-1185">Reference proteome</keyword>
<keyword evidence="1" id="KW-0472">Membrane</keyword>
<proteinExistence type="predicted"/>
<dbReference type="EMBL" id="JAGPYM010000012">
    <property type="protein sequence ID" value="KAH6888497.1"/>
    <property type="molecule type" value="Genomic_DNA"/>
</dbReference>
<feature type="transmembrane region" description="Helical" evidence="1">
    <location>
        <begin position="340"/>
        <end position="373"/>
    </location>
</feature>
<keyword evidence="1" id="KW-1133">Transmembrane helix</keyword>
<protein>
    <submittedName>
        <fullName evidence="2">Uncharacterized protein</fullName>
    </submittedName>
</protein>
<organism evidence="2 3">
    <name type="scientific">Thelonectria olida</name>
    <dbReference type="NCBI Taxonomy" id="1576542"/>
    <lineage>
        <taxon>Eukaryota</taxon>
        <taxon>Fungi</taxon>
        <taxon>Dikarya</taxon>
        <taxon>Ascomycota</taxon>
        <taxon>Pezizomycotina</taxon>
        <taxon>Sordariomycetes</taxon>
        <taxon>Hypocreomycetidae</taxon>
        <taxon>Hypocreales</taxon>
        <taxon>Nectriaceae</taxon>
        <taxon>Thelonectria</taxon>
    </lineage>
</organism>
<comment type="caution">
    <text evidence="2">The sequence shown here is derived from an EMBL/GenBank/DDBJ whole genome shotgun (WGS) entry which is preliminary data.</text>
</comment>
<sequence length="379" mass="43213">MLQPTEIERQQIVRAVFGEGFIDHANSPRFEAYFNHYCSVVCPASSGNAVIEIDTPALRNHADVLNCVDIIVQNPKLSFNEFVSKAVDSKSTEASLREKEQVARVAVEVVFAINCTLRDYYSDNLIDGASHHVKWENHVSFLCFIENAFTLGSQQIRTLEQRRRHAETMRHKASLKAWKLTKRYGIKIRGTDNLLEHLVLDVKTMTLKVFHQVSFLRAHLAKSKQEPLDLTFEESLKRRDTPGTLPPRLLLETILTFHDVLFPVASIRDKKSRAALDTMIQKYGFDAEGRWIEFVRATPTDMTFEFWGDRLSTLHDTVQRPPPANAMVAWFERHTSERNALTVAIVGLFLSVLFGLLSFIVGLLQLILAWVAYKYPPAS</sequence>
<reference evidence="2 3" key="1">
    <citation type="journal article" date="2021" name="Nat. Commun.">
        <title>Genetic determinants of endophytism in the Arabidopsis root mycobiome.</title>
        <authorList>
            <person name="Mesny F."/>
            <person name="Miyauchi S."/>
            <person name="Thiergart T."/>
            <person name="Pickel B."/>
            <person name="Atanasova L."/>
            <person name="Karlsson M."/>
            <person name="Huettel B."/>
            <person name="Barry K.W."/>
            <person name="Haridas S."/>
            <person name="Chen C."/>
            <person name="Bauer D."/>
            <person name="Andreopoulos W."/>
            <person name="Pangilinan J."/>
            <person name="LaButti K."/>
            <person name="Riley R."/>
            <person name="Lipzen A."/>
            <person name="Clum A."/>
            <person name="Drula E."/>
            <person name="Henrissat B."/>
            <person name="Kohler A."/>
            <person name="Grigoriev I.V."/>
            <person name="Martin F.M."/>
            <person name="Hacquard S."/>
        </authorList>
    </citation>
    <scope>NUCLEOTIDE SEQUENCE [LARGE SCALE GENOMIC DNA]</scope>
    <source>
        <strain evidence="2 3">MPI-CAGE-CH-0241</strain>
    </source>
</reference>
<accession>A0A9P9APE2</accession>
<dbReference type="Proteomes" id="UP000777438">
    <property type="component" value="Unassembled WGS sequence"/>
</dbReference>
<gene>
    <name evidence="2" type="ORF">B0T10DRAFT_460278</name>
</gene>
<dbReference type="AlphaFoldDB" id="A0A9P9APE2"/>
<keyword evidence="1" id="KW-0812">Transmembrane</keyword>
<name>A0A9P9APE2_9HYPO</name>
<dbReference type="OrthoDB" id="5428890at2759"/>
<evidence type="ECO:0000313" key="2">
    <source>
        <dbReference type="EMBL" id="KAH6888497.1"/>
    </source>
</evidence>
<evidence type="ECO:0000256" key="1">
    <source>
        <dbReference type="SAM" id="Phobius"/>
    </source>
</evidence>